<feature type="binding site" evidence="4">
    <location>
        <position position="84"/>
    </location>
    <ligand>
        <name>N-acetyl-D-galactosamine</name>
        <dbReference type="ChEBI" id="CHEBI:28037"/>
    </ligand>
</feature>
<dbReference type="PDB" id="7R55">
    <property type="method" value="X-ray"/>
    <property type="resolution" value="1.84 A"/>
    <property type="chains" value="A/B=1-329"/>
</dbReference>
<dbReference type="SUPFAM" id="SSF56973">
    <property type="entry name" value="Aerolisin/ETX pore-forming domain"/>
    <property type="match status" value="1"/>
</dbReference>
<feature type="binding site" evidence="4">
    <location>
        <position position="32"/>
    </location>
    <ligand>
        <name>N-acetyl-alpha-D-galactosamine</name>
        <dbReference type="ChEBI" id="CHEBI:40356"/>
        <label>1</label>
    </ligand>
</feature>
<reference evidence="3 4" key="2">
    <citation type="journal article" date="2022" name="Commun. Biol.">
        <title>The choanoflagellate pore-forming lectin SaroL-1 punches holes in cancer cells by targeting the tumor-related glycosphingolipid Gb3.</title>
        <authorList>
            <person name="Notova S."/>
            <person name="Bonnardel F."/>
            <person name="Rosato F."/>
            <person name="Siukstaite L."/>
            <person name="Schwaiger J."/>
            <person name="Lim J.H."/>
            <person name="Bovin N."/>
            <person name="Varrot A."/>
            <person name="Ogawa Y."/>
            <person name="Romer W."/>
            <person name="Lisacek F."/>
            <person name="Imberty A."/>
        </authorList>
    </citation>
    <scope>X-RAY CRYSTALLOGRAPHY (1.70 ANGSTROMS) IN COMPLEX WITH N-ACETYL-ALPHA-D-GALACTOSAMINE</scope>
</reference>
<feature type="binding site" evidence="4">
    <location>
        <position position="56"/>
    </location>
    <ligand>
        <name>N-acetyl-alpha-D-galactosamine</name>
        <dbReference type="ChEBI" id="CHEBI:40356"/>
        <label>1</label>
    </ligand>
</feature>
<feature type="binding site" evidence="4">
    <location>
        <position position="100"/>
    </location>
    <ligand>
        <name>N-acetyl-alpha-D-galactosamine</name>
        <dbReference type="ChEBI" id="CHEBI:40356"/>
        <label>2</label>
    </ligand>
</feature>
<feature type="binding site" evidence="4">
    <location>
        <position position="86"/>
    </location>
    <ligand>
        <name>N-acetyl-D-galactosamine</name>
        <dbReference type="ChEBI" id="CHEBI:28037"/>
    </ligand>
</feature>
<dbReference type="CDD" id="cd23417">
    <property type="entry name" value="beta-trefoil_Ricin_MytiLec-like"/>
    <property type="match status" value="1"/>
</dbReference>
<dbReference type="KEGG" id="sre:PTSG_08235"/>
<dbReference type="Proteomes" id="UP000007799">
    <property type="component" value="Unassembled WGS sequence"/>
</dbReference>
<dbReference type="GeneID" id="16071821"/>
<feature type="binding site" evidence="3">
    <location>
        <position position="92"/>
    </location>
    <ligand>
        <name>N-acetyl-D-galactosamine</name>
        <dbReference type="ChEBI" id="CHEBI:28037"/>
    </ligand>
</feature>
<feature type="binding site" evidence="4">
    <location>
        <position position="100"/>
    </location>
    <ligand>
        <name>N-acetyl-D-galactosamine</name>
        <dbReference type="ChEBI" id="CHEBI:28037"/>
    </ligand>
</feature>
<dbReference type="InterPro" id="IPR035992">
    <property type="entry name" value="Ricin_B-like_lectins"/>
</dbReference>
<evidence type="ECO:0007829" key="4">
    <source>
        <dbReference type="PDB" id="7QE4"/>
    </source>
</evidence>
<dbReference type="SUPFAM" id="SSF50370">
    <property type="entry name" value="Ricin B-like lectins"/>
    <property type="match status" value="1"/>
</dbReference>
<dbReference type="SMR" id="F2UID9"/>
<dbReference type="UniLectin" id="F2UID9"/>
<feature type="binding site" evidence="4">
    <location>
        <position position="129"/>
    </location>
    <ligand>
        <name>N-acetyl-alpha-D-galactosamine</name>
        <dbReference type="ChEBI" id="CHEBI:40356"/>
        <label>3</label>
    </ligand>
</feature>
<feature type="binding site" evidence="3">
    <location>
        <position position="132"/>
    </location>
    <ligand>
        <name>N-acetyl-D-galactosamine</name>
        <dbReference type="ChEBI" id="CHEBI:28037"/>
    </ligand>
</feature>
<dbReference type="PDB" id="7QE3">
    <property type="method" value="X-ray"/>
    <property type="resolution" value="2.20 A"/>
    <property type="chains" value="AAA/BBB=1-329"/>
</dbReference>
<dbReference type="OrthoDB" id="6071336at2759"/>
<gene>
    <name evidence="1" type="ORF">PTSG_08235</name>
</gene>
<dbReference type="PDB" id="7QE4">
    <property type="method" value="X-ray"/>
    <property type="resolution" value="1.70 A"/>
    <property type="chains" value="AAA/BBB=1-329"/>
</dbReference>
<dbReference type="Gene3D" id="2.80.10.50">
    <property type="match status" value="1"/>
</dbReference>
<keyword evidence="3 4" id="KW-0002">3D-structure</keyword>
<organism evidence="2">
    <name type="scientific">Salpingoeca rosetta (strain ATCC 50818 / BSB-021)</name>
    <dbReference type="NCBI Taxonomy" id="946362"/>
    <lineage>
        <taxon>Eukaryota</taxon>
        <taxon>Choanoflagellata</taxon>
        <taxon>Craspedida</taxon>
        <taxon>Salpingoecidae</taxon>
        <taxon>Salpingoeca</taxon>
    </lineage>
</organism>
<evidence type="ECO:0000313" key="2">
    <source>
        <dbReference type="Proteomes" id="UP000007799"/>
    </source>
</evidence>
<dbReference type="RefSeq" id="XP_004991260.1">
    <property type="nucleotide sequence ID" value="XM_004991203.1"/>
</dbReference>
<dbReference type="AlphaFoldDB" id="F2UID9"/>
<feature type="binding site" evidence="4">
    <location>
        <position position="103"/>
    </location>
    <ligand>
        <name>N-acetyl-D-galactosamine</name>
        <dbReference type="ChEBI" id="CHEBI:28037"/>
    </ligand>
</feature>
<keyword evidence="2" id="KW-1185">Reference proteome</keyword>
<name>F2UID9_SALR5</name>
<feature type="binding site" evidence="4">
    <location>
        <position position="35"/>
    </location>
    <ligand>
        <name>N-acetyl-alpha-D-galactosamine</name>
        <dbReference type="ChEBI" id="CHEBI:40356"/>
        <label>1</label>
    </ligand>
</feature>
<reference evidence="1" key="1">
    <citation type="submission" date="2009-08" db="EMBL/GenBank/DDBJ databases">
        <title>Annotation of Salpingoeca rosetta.</title>
        <authorList>
            <consortium name="The Broad Institute Genome Sequencing Platform"/>
            <person name="Russ C."/>
            <person name="Cuomo C."/>
            <person name="Burger G."/>
            <person name="Gray M.W."/>
            <person name="Holland P.W.H."/>
            <person name="King N."/>
            <person name="Lang F.B.F."/>
            <person name="Roger A.J."/>
            <person name="Ruiz-Trillo I."/>
            <person name="Young S.K."/>
            <person name="Zeng Q."/>
            <person name="Gargeya S."/>
            <person name="Alvarado L."/>
            <person name="Berlin A."/>
            <person name="Chapman S.B."/>
            <person name="Chen Z."/>
            <person name="Freedman E."/>
            <person name="Gellesch M."/>
            <person name="Goldberg J."/>
            <person name="Griggs A."/>
            <person name="Gujja S."/>
            <person name="Heilman E."/>
            <person name="Heiman D."/>
            <person name="Howarth C."/>
            <person name="Mehta T."/>
            <person name="Neiman D."/>
            <person name="Pearson M."/>
            <person name="Roberts A."/>
            <person name="Saif S."/>
            <person name="Shea T."/>
            <person name="Shenoy N."/>
            <person name="Sisk P."/>
            <person name="Stolte C."/>
            <person name="Sykes S."/>
            <person name="White J."/>
            <person name="Yandava C."/>
            <person name="Haas B."/>
            <person name="Nusbaum C."/>
            <person name="Birren B."/>
        </authorList>
    </citation>
    <scope>NUCLEOTIDE SEQUENCE [LARGE SCALE GENOMIC DNA]</scope>
    <source>
        <strain evidence="1">ATCC 50818</strain>
    </source>
</reference>
<protein>
    <submittedName>
        <fullName evidence="1">Uncharacterized protein</fullName>
    </submittedName>
</protein>
<evidence type="ECO:0000313" key="1">
    <source>
        <dbReference type="EMBL" id="EGD76888.1"/>
    </source>
</evidence>
<feature type="binding site" evidence="3">
    <location>
        <position position="150"/>
    </location>
    <ligand>
        <name>N-acetyl-D-galactosamine</name>
        <dbReference type="ChEBI" id="CHEBI:28037"/>
    </ligand>
</feature>
<dbReference type="Gene3D" id="2.170.15.10">
    <property type="entry name" value="Proaerolysin, chain A, domain 3"/>
    <property type="match status" value="1"/>
</dbReference>
<dbReference type="EMBL" id="GL832975">
    <property type="protein sequence ID" value="EGD76888.1"/>
    <property type="molecule type" value="Genomic_DNA"/>
</dbReference>
<accession>F2UID9</accession>
<dbReference type="InParanoid" id="F2UID9"/>
<feature type="binding site" evidence="4">
    <location>
        <position position="86"/>
    </location>
    <ligand>
        <name>N-acetyl-alpha-D-galactosamine</name>
        <dbReference type="ChEBI" id="CHEBI:40356"/>
        <label>2</label>
    </ligand>
</feature>
<feature type="binding site" evidence="4">
    <location>
        <position position="103"/>
    </location>
    <ligand>
        <name>N-acetyl-alpha-D-galactosamine</name>
        <dbReference type="ChEBI" id="CHEBI:40356"/>
        <label>2</label>
    </ligand>
</feature>
<feature type="binding site" evidence="4">
    <location>
        <position position="83"/>
    </location>
    <ligand>
        <name>N-acetyl-alpha-D-galactosamine</name>
        <dbReference type="ChEBI" id="CHEBI:40356"/>
        <label>2</label>
    </ligand>
</feature>
<proteinExistence type="evidence at protein level"/>
<feature type="binding site" evidence="4">
    <location>
        <position position="83"/>
    </location>
    <ligand>
        <name>N-acetyl-D-galactosamine</name>
        <dbReference type="ChEBI" id="CHEBI:28037"/>
    </ligand>
</feature>
<feature type="binding site" evidence="4">
    <location>
        <position position="132"/>
    </location>
    <ligand>
        <name>N-acetyl-alpha-D-galactosamine</name>
        <dbReference type="ChEBI" id="CHEBI:40356"/>
        <label>3</label>
    </ligand>
</feature>
<evidence type="ECO:0007829" key="3">
    <source>
        <dbReference type="PDB" id="7QE3"/>
    </source>
</evidence>
<sequence length="329" mass="36469">MSSTFEPATDSPLPVPGVQYFLQHVQSGKYVHPHGGSDMPGNDTALVLHHGFDEKRDALRWVFVNDAENKHQLKHYSSGKFVHPKGGKVGKEATLVVHSSPGRPETMIEMVQEDGRTYLRHTDSDYYVHPHGGSPNPGDNTRLVYYSGYRPSLAFLAIPAETLFVDRIEIHQAQALESINTITSLSDEHRNDTDQPVQTSISVALEESLQDSAQLSFERCFGLKVGSEFEVGLPLVGKTKVSVQFSGSWKSSTIKGEVRTSAVKVQINEHVTIPPGKCVQIRIDTRRCTKTAPATMYLRTASGIEVQRETTVTSTYHYDQEVHVVPVTN</sequence>
<feature type="binding site" evidence="4">
    <location>
        <position position="150"/>
    </location>
    <ligand>
        <name>N-acetyl-alpha-D-galactosamine</name>
        <dbReference type="ChEBI" id="CHEBI:40356"/>
        <label>3</label>
    </ligand>
</feature>